<reference evidence="1 2" key="1">
    <citation type="submission" date="2016-11" db="EMBL/GenBank/DDBJ databases">
        <authorList>
            <consortium name="Pathogen Informatics"/>
        </authorList>
    </citation>
    <scope>NUCLEOTIDE SEQUENCE [LARGE SCALE GENOMIC DNA]</scope>
    <source>
        <strain evidence="1 2">911</strain>
    </source>
</reference>
<organism evidence="1 2">
    <name type="scientific">Mycobacteroides abscessus subsp. massiliense</name>
    <dbReference type="NCBI Taxonomy" id="1962118"/>
    <lineage>
        <taxon>Bacteria</taxon>
        <taxon>Bacillati</taxon>
        <taxon>Actinomycetota</taxon>
        <taxon>Actinomycetes</taxon>
        <taxon>Mycobacteriales</taxon>
        <taxon>Mycobacteriaceae</taxon>
        <taxon>Mycobacteroides</taxon>
        <taxon>Mycobacteroides abscessus</taxon>
    </lineage>
</organism>
<evidence type="ECO:0000313" key="1">
    <source>
        <dbReference type="EMBL" id="SKL51216.1"/>
    </source>
</evidence>
<proteinExistence type="predicted"/>
<gene>
    <name evidence="1" type="ORF">SAMEA2259716_00844</name>
</gene>
<dbReference type="EMBL" id="FVGW01000001">
    <property type="protein sequence ID" value="SKL51216.1"/>
    <property type="molecule type" value="Genomic_DNA"/>
</dbReference>
<dbReference type="Proteomes" id="UP000190074">
    <property type="component" value="Unassembled WGS sequence"/>
</dbReference>
<protein>
    <submittedName>
        <fullName evidence="1">Uncharacterized protein</fullName>
    </submittedName>
</protein>
<sequence>MLAIKFHACNYFGMSAKLLLIEARLGGRRLPELVGARRAQGKSWQGIANEIHDMTGVAVSRESLRAWCNQSKAVAS</sequence>
<name>A0A1U2FZ41_9MYCO</name>
<evidence type="ECO:0000313" key="2">
    <source>
        <dbReference type="Proteomes" id="UP000190074"/>
    </source>
</evidence>
<accession>A0A1U2FZ41</accession>
<dbReference type="AlphaFoldDB" id="A0A1U2FZ41"/>